<evidence type="ECO:0000256" key="2">
    <source>
        <dbReference type="ARBA" id="ARBA00022692"/>
    </source>
</evidence>
<comment type="subcellular location">
    <subcellularLocation>
        <location evidence="1">Membrane</location>
        <topology evidence="1">Multi-pass membrane protein</topology>
    </subcellularLocation>
</comment>
<dbReference type="PANTHER" id="PTHR33048:SF47">
    <property type="entry name" value="INTEGRAL MEMBRANE PROTEIN-RELATED"/>
    <property type="match status" value="1"/>
</dbReference>
<feature type="transmembrane region" description="Helical" evidence="6">
    <location>
        <begin position="127"/>
        <end position="145"/>
    </location>
</feature>
<evidence type="ECO:0000256" key="6">
    <source>
        <dbReference type="SAM" id="Phobius"/>
    </source>
</evidence>
<accession>A0AAN7AFM5</accession>
<dbReference type="Pfam" id="PF20684">
    <property type="entry name" value="Fung_rhodopsin"/>
    <property type="match status" value="1"/>
</dbReference>
<sequence length="354" mass="38888">MTFEVFNDPPSGAYFVVLAVTGVLSVVAIGLRFLATAKSHRRPGLEDWLAASAVIVYVVRVISVMYGLSVINGRGTLVAFDPPAFELSFKIIFLADLITMLDQTLAKLSICALYYRIFSVNAAFRRWTLTLGTLQVLTFVALVIMQCMMCRPVSKFWQWWAEGECFPFSTILVALEPPNSLIDFALVVLALVMIRSLHVRRSVKWKLRILFGLGSLAGVFGFIKIGVAYGPDLAYTSTVLGTWAAVQSFATIVCCCAPVYKPLLPEIGVWTRLKSKVSNISLSGRQRSTANGSHIQDTDIGQATWPLRTDVSSAKGLIWSETRKSASNASDAAKTDPETYPMGTIKVQNRVEVV</sequence>
<dbReference type="InterPro" id="IPR052337">
    <property type="entry name" value="SAT4-like"/>
</dbReference>
<comment type="caution">
    <text evidence="8">The sequence shown here is derived from an EMBL/GenBank/DDBJ whole genome shotgun (WGS) entry which is preliminary data.</text>
</comment>
<evidence type="ECO:0000259" key="7">
    <source>
        <dbReference type="Pfam" id="PF20684"/>
    </source>
</evidence>
<evidence type="ECO:0000256" key="3">
    <source>
        <dbReference type="ARBA" id="ARBA00022989"/>
    </source>
</evidence>
<name>A0AAN7AFM5_9PEZI</name>
<keyword evidence="9" id="KW-1185">Reference proteome</keyword>
<feature type="transmembrane region" description="Helical" evidence="6">
    <location>
        <begin position="12"/>
        <end position="35"/>
    </location>
</feature>
<keyword evidence="4 6" id="KW-0472">Membrane</keyword>
<dbReference type="PANTHER" id="PTHR33048">
    <property type="entry name" value="PTH11-LIKE INTEGRAL MEMBRANE PROTEIN (AFU_ORTHOLOGUE AFUA_5G11245)"/>
    <property type="match status" value="1"/>
</dbReference>
<organism evidence="8 9">
    <name type="scientific">Podospora australis</name>
    <dbReference type="NCBI Taxonomy" id="1536484"/>
    <lineage>
        <taxon>Eukaryota</taxon>
        <taxon>Fungi</taxon>
        <taxon>Dikarya</taxon>
        <taxon>Ascomycota</taxon>
        <taxon>Pezizomycotina</taxon>
        <taxon>Sordariomycetes</taxon>
        <taxon>Sordariomycetidae</taxon>
        <taxon>Sordariales</taxon>
        <taxon>Podosporaceae</taxon>
        <taxon>Podospora</taxon>
    </lineage>
</organism>
<evidence type="ECO:0000256" key="5">
    <source>
        <dbReference type="ARBA" id="ARBA00038359"/>
    </source>
</evidence>
<dbReference type="AlphaFoldDB" id="A0AAN7AFM5"/>
<dbReference type="GO" id="GO:0016020">
    <property type="term" value="C:membrane"/>
    <property type="evidence" value="ECO:0007669"/>
    <property type="project" value="UniProtKB-SubCell"/>
</dbReference>
<feature type="transmembrane region" description="Helical" evidence="6">
    <location>
        <begin position="209"/>
        <end position="229"/>
    </location>
</feature>
<evidence type="ECO:0000313" key="9">
    <source>
        <dbReference type="Proteomes" id="UP001302126"/>
    </source>
</evidence>
<protein>
    <recommendedName>
        <fullName evidence="7">Rhodopsin domain-containing protein</fullName>
    </recommendedName>
</protein>
<reference evidence="8" key="2">
    <citation type="submission" date="2023-05" db="EMBL/GenBank/DDBJ databases">
        <authorList>
            <consortium name="Lawrence Berkeley National Laboratory"/>
            <person name="Steindorff A."/>
            <person name="Hensen N."/>
            <person name="Bonometti L."/>
            <person name="Westerberg I."/>
            <person name="Brannstrom I.O."/>
            <person name="Guillou S."/>
            <person name="Cros-Aarteil S."/>
            <person name="Calhoun S."/>
            <person name="Haridas S."/>
            <person name="Kuo A."/>
            <person name="Mondo S."/>
            <person name="Pangilinan J."/>
            <person name="Riley R."/>
            <person name="Labutti K."/>
            <person name="Andreopoulos B."/>
            <person name="Lipzen A."/>
            <person name="Chen C."/>
            <person name="Yanf M."/>
            <person name="Daum C."/>
            <person name="Ng V."/>
            <person name="Clum A."/>
            <person name="Ohm R."/>
            <person name="Martin F."/>
            <person name="Silar P."/>
            <person name="Natvig D."/>
            <person name="Lalanne C."/>
            <person name="Gautier V."/>
            <person name="Ament-Velasquez S.L."/>
            <person name="Kruys A."/>
            <person name="Hutchinson M.I."/>
            <person name="Powell A.J."/>
            <person name="Barry K."/>
            <person name="Miller A.N."/>
            <person name="Grigoriev I.V."/>
            <person name="Debuchy R."/>
            <person name="Gladieux P."/>
            <person name="Thoren M.H."/>
            <person name="Johannesson H."/>
        </authorList>
    </citation>
    <scope>NUCLEOTIDE SEQUENCE</scope>
    <source>
        <strain evidence="8">PSN309</strain>
    </source>
</reference>
<feature type="transmembrane region" description="Helical" evidence="6">
    <location>
        <begin position="91"/>
        <end position="115"/>
    </location>
</feature>
<dbReference type="EMBL" id="MU864507">
    <property type="protein sequence ID" value="KAK4184060.1"/>
    <property type="molecule type" value="Genomic_DNA"/>
</dbReference>
<feature type="transmembrane region" description="Helical" evidence="6">
    <location>
        <begin position="180"/>
        <end position="197"/>
    </location>
</feature>
<proteinExistence type="inferred from homology"/>
<dbReference type="InterPro" id="IPR049326">
    <property type="entry name" value="Rhodopsin_dom_fungi"/>
</dbReference>
<evidence type="ECO:0000256" key="4">
    <source>
        <dbReference type="ARBA" id="ARBA00023136"/>
    </source>
</evidence>
<comment type="similarity">
    <text evidence="5">Belongs to the SAT4 family.</text>
</comment>
<keyword evidence="3 6" id="KW-1133">Transmembrane helix</keyword>
<dbReference type="Proteomes" id="UP001302126">
    <property type="component" value="Unassembled WGS sequence"/>
</dbReference>
<feature type="transmembrane region" description="Helical" evidence="6">
    <location>
        <begin position="47"/>
        <end position="71"/>
    </location>
</feature>
<evidence type="ECO:0000256" key="1">
    <source>
        <dbReference type="ARBA" id="ARBA00004141"/>
    </source>
</evidence>
<evidence type="ECO:0000313" key="8">
    <source>
        <dbReference type="EMBL" id="KAK4184060.1"/>
    </source>
</evidence>
<gene>
    <name evidence="8" type="ORF">QBC35DRAFT_466776</name>
</gene>
<feature type="domain" description="Rhodopsin" evidence="7">
    <location>
        <begin position="31"/>
        <end position="264"/>
    </location>
</feature>
<keyword evidence="2 6" id="KW-0812">Transmembrane</keyword>
<reference evidence="8" key="1">
    <citation type="journal article" date="2023" name="Mol. Phylogenet. Evol.">
        <title>Genome-scale phylogeny and comparative genomics of the fungal order Sordariales.</title>
        <authorList>
            <person name="Hensen N."/>
            <person name="Bonometti L."/>
            <person name="Westerberg I."/>
            <person name="Brannstrom I.O."/>
            <person name="Guillou S."/>
            <person name="Cros-Aarteil S."/>
            <person name="Calhoun S."/>
            <person name="Haridas S."/>
            <person name="Kuo A."/>
            <person name="Mondo S."/>
            <person name="Pangilinan J."/>
            <person name="Riley R."/>
            <person name="LaButti K."/>
            <person name="Andreopoulos B."/>
            <person name="Lipzen A."/>
            <person name="Chen C."/>
            <person name="Yan M."/>
            <person name="Daum C."/>
            <person name="Ng V."/>
            <person name="Clum A."/>
            <person name="Steindorff A."/>
            <person name="Ohm R.A."/>
            <person name="Martin F."/>
            <person name="Silar P."/>
            <person name="Natvig D.O."/>
            <person name="Lalanne C."/>
            <person name="Gautier V."/>
            <person name="Ament-Velasquez S.L."/>
            <person name="Kruys A."/>
            <person name="Hutchinson M.I."/>
            <person name="Powell A.J."/>
            <person name="Barry K."/>
            <person name="Miller A.N."/>
            <person name="Grigoriev I.V."/>
            <person name="Debuchy R."/>
            <person name="Gladieux P."/>
            <person name="Hiltunen Thoren M."/>
            <person name="Johannesson H."/>
        </authorList>
    </citation>
    <scope>NUCLEOTIDE SEQUENCE</scope>
    <source>
        <strain evidence="8">PSN309</strain>
    </source>
</reference>